<feature type="transmembrane region" description="Helical" evidence="1">
    <location>
        <begin position="12"/>
        <end position="33"/>
    </location>
</feature>
<keyword evidence="1" id="KW-0812">Transmembrane</keyword>
<comment type="caution">
    <text evidence="2">The sequence shown here is derived from an EMBL/GenBank/DDBJ whole genome shotgun (WGS) entry which is preliminary data.</text>
</comment>
<dbReference type="EMBL" id="LCBL01000004">
    <property type="protein sequence ID" value="KKS08867.1"/>
    <property type="molecule type" value="Genomic_DNA"/>
</dbReference>
<evidence type="ECO:0000256" key="1">
    <source>
        <dbReference type="SAM" id="Phobius"/>
    </source>
</evidence>
<keyword evidence="1" id="KW-0472">Membrane</keyword>
<sequence>MENQKSHKGAIITLSILLPVLTLSGVGGTYFVMDQKSTKANEDALKRIEALEKKVNENTTTKKEETTPTPTKTIIADNIINLKTLKVGDKVGAFNVKSIAPYRSEYSALSNSNIKIEFTGTTTVTGTYEYTAPDSNTMFGGDFFKFDKLDSASKKKIPTLNDGIDWFGFTNNTSELKQGFEIKGSKDTTETVTIMISDFTFVRYPSEVFSTATYLIPE</sequence>
<reference evidence="2 3" key="1">
    <citation type="journal article" date="2015" name="Nature">
        <title>rRNA introns, odd ribosomes, and small enigmatic genomes across a large radiation of phyla.</title>
        <authorList>
            <person name="Brown C.T."/>
            <person name="Hug L.A."/>
            <person name="Thomas B.C."/>
            <person name="Sharon I."/>
            <person name="Castelle C.J."/>
            <person name="Singh A."/>
            <person name="Wilkins M.J."/>
            <person name="Williams K.H."/>
            <person name="Banfield J.F."/>
        </authorList>
    </citation>
    <scope>NUCLEOTIDE SEQUENCE [LARGE SCALE GENOMIC DNA]</scope>
</reference>
<dbReference type="AlphaFoldDB" id="A0A0G0W9Y9"/>
<name>A0A0G0W9Y9_UNCC2</name>
<evidence type="ECO:0000313" key="3">
    <source>
        <dbReference type="Proteomes" id="UP000033869"/>
    </source>
</evidence>
<organism evidence="2 3">
    <name type="scientific">candidate division CPR2 bacterium GW2011_GWC1_41_48</name>
    <dbReference type="NCBI Taxonomy" id="1618344"/>
    <lineage>
        <taxon>Bacteria</taxon>
        <taxon>Bacteria division CPR2</taxon>
    </lineage>
</organism>
<protein>
    <submittedName>
        <fullName evidence="2">Uncharacterized protein</fullName>
    </submittedName>
</protein>
<dbReference type="Proteomes" id="UP000033869">
    <property type="component" value="Unassembled WGS sequence"/>
</dbReference>
<evidence type="ECO:0000313" key="2">
    <source>
        <dbReference type="EMBL" id="KKS08867.1"/>
    </source>
</evidence>
<accession>A0A0G0W9Y9</accession>
<keyword evidence="1" id="KW-1133">Transmembrane helix</keyword>
<proteinExistence type="predicted"/>
<gene>
    <name evidence="2" type="ORF">UU65_C0004G0078</name>
</gene>